<dbReference type="GO" id="GO:0000976">
    <property type="term" value="F:transcription cis-regulatory region binding"/>
    <property type="evidence" value="ECO:0000318"/>
    <property type="project" value="GO_Central"/>
</dbReference>
<evidence type="ECO:0000256" key="3">
    <source>
        <dbReference type="PROSITE-ProRule" id="PRU00169"/>
    </source>
</evidence>
<dbReference type="InterPro" id="IPR011006">
    <property type="entry name" value="CheY-like_superfamily"/>
</dbReference>
<dbReference type="Proteomes" id="UP000002008">
    <property type="component" value="Chromosome"/>
</dbReference>
<dbReference type="PROSITE" id="PS50043">
    <property type="entry name" value="HTH_LUXR_2"/>
    <property type="match status" value="1"/>
</dbReference>
<keyword evidence="7" id="KW-1185">Reference proteome</keyword>
<keyword evidence="1 3" id="KW-0597">Phosphoprotein</keyword>
<dbReference type="STRING" id="324602.Caur_3230"/>
<dbReference type="InterPro" id="IPR039420">
    <property type="entry name" value="WalR-like"/>
</dbReference>
<reference evidence="7" key="1">
    <citation type="journal article" date="2011" name="BMC Genomics">
        <title>Complete genome sequence of the filamentous anoxygenic phototrophic bacterium Chloroflexus aurantiacus.</title>
        <authorList>
            <person name="Tang K.H."/>
            <person name="Barry K."/>
            <person name="Chertkov O."/>
            <person name="Dalin E."/>
            <person name="Han C.S."/>
            <person name="Hauser L.J."/>
            <person name="Honchak B.M."/>
            <person name="Karbach L.E."/>
            <person name="Land M.L."/>
            <person name="Lapidus A."/>
            <person name="Larimer F.W."/>
            <person name="Mikhailova N."/>
            <person name="Pitluck S."/>
            <person name="Pierson B.K."/>
            <person name="Blankenship R.E."/>
        </authorList>
    </citation>
    <scope>NUCLEOTIDE SEQUENCE [LARGE SCALE GENOMIC DNA]</scope>
    <source>
        <strain evidence="7">ATCC 29366 / DSM 635 / J-10-fl</strain>
    </source>
</reference>
<dbReference type="HOGENOM" id="CLU_000445_90_10_0"/>
<dbReference type="PANTHER" id="PTHR43214">
    <property type="entry name" value="TWO-COMPONENT RESPONSE REGULATOR"/>
    <property type="match status" value="1"/>
</dbReference>
<dbReference type="PATRIC" id="fig|324602.8.peg.3648"/>
<dbReference type="eggNOG" id="COG2197">
    <property type="taxonomic scope" value="Bacteria"/>
</dbReference>
<dbReference type="InParanoid" id="A9WIC9"/>
<feature type="domain" description="Response regulatory" evidence="5">
    <location>
        <begin position="5"/>
        <end position="121"/>
    </location>
</feature>
<evidence type="ECO:0000256" key="2">
    <source>
        <dbReference type="ARBA" id="ARBA00023125"/>
    </source>
</evidence>
<proteinExistence type="predicted"/>
<dbReference type="CDD" id="cd17535">
    <property type="entry name" value="REC_NarL-like"/>
    <property type="match status" value="1"/>
</dbReference>
<dbReference type="PRINTS" id="PR00038">
    <property type="entry name" value="HTHLUXR"/>
</dbReference>
<dbReference type="PROSITE" id="PS50110">
    <property type="entry name" value="RESPONSE_REGULATORY"/>
    <property type="match status" value="1"/>
</dbReference>
<accession>A9WIC9</accession>
<dbReference type="FunCoup" id="A9WIC9">
    <property type="interactions" value="190"/>
</dbReference>
<dbReference type="PANTHER" id="PTHR43214:SF37">
    <property type="entry name" value="TRANSCRIPTIONAL REGULATORY PROTEIN YDFI"/>
    <property type="match status" value="1"/>
</dbReference>
<dbReference type="EMBL" id="CP000909">
    <property type="protein sequence ID" value="ABY36421.1"/>
    <property type="molecule type" value="Genomic_DNA"/>
</dbReference>
<dbReference type="KEGG" id="cau:Caur_3230"/>
<evidence type="ECO:0000313" key="7">
    <source>
        <dbReference type="Proteomes" id="UP000002008"/>
    </source>
</evidence>
<dbReference type="CDD" id="cd06170">
    <property type="entry name" value="LuxR_C_like"/>
    <property type="match status" value="1"/>
</dbReference>
<dbReference type="GO" id="GO:0006355">
    <property type="term" value="P:regulation of DNA-templated transcription"/>
    <property type="evidence" value="ECO:0000318"/>
    <property type="project" value="GO_Central"/>
</dbReference>
<dbReference type="InterPro" id="IPR058245">
    <property type="entry name" value="NreC/VraR/RcsB-like_REC"/>
</dbReference>
<dbReference type="InterPro" id="IPR000792">
    <property type="entry name" value="Tscrpt_reg_LuxR_C"/>
</dbReference>
<dbReference type="SUPFAM" id="SSF52172">
    <property type="entry name" value="CheY-like"/>
    <property type="match status" value="1"/>
</dbReference>
<feature type="domain" description="HTH luxR-type" evidence="4">
    <location>
        <begin position="145"/>
        <end position="210"/>
    </location>
</feature>
<dbReference type="Gene3D" id="3.40.50.2300">
    <property type="match status" value="1"/>
</dbReference>
<feature type="modified residue" description="4-aspartylphosphate" evidence="3">
    <location>
        <position position="56"/>
    </location>
</feature>
<gene>
    <name evidence="6" type="ordered locus">Caur_3230</name>
</gene>
<evidence type="ECO:0000256" key="1">
    <source>
        <dbReference type="ARBA" id="ARBA00022553"/>
    </source>
</evidence>
<organism evidence="6 7">
    <name type="scientific">Chloroflexus aurantiacus (strain ATCC 29366 / DSM 635 / J-10-fl)</name>
    <dbReference type="NCBI Taxonomy" id="324602"/>
    <lineage>
        <taxon>Bacteria</taxon>
        <taxon>Bacillati</taxon>
        <taxon>Chloroflexota</taxon>
        <taxon>Chloroflexia</taxon>
        <taxon>Chloroflexales</taxon>
        <taxon>Chloroflexineae</taxon>
        <taxon>Chloroflexaceae</taxon>
        <taxon>Chloroflexus</taxon>
    </lineage>
</organism>
<dbReference type="GO" id="GO:0003700">
    <property type="term" value="F:DNA-binding transcription factor activity"/>
    <property type="evidence" value="ECO:0000318"/>
    <property type="project" value="GO_Central"/>
</dbReference>
<name>A9WIC9_CHLAA</name>
<dbReference type="AlphaFoldDB" id="A9WIC9"/>
<protein>
    <submittedName>
        <fullName evidence="6">Response regulator receiver</fullName>
    </submittedName>
</protein>
<dbReference type="RefSeq" id="WP_012259074.1">
    <property type="nucleotide sequence ID" value="NC_010175.1"/>
</dbReference>
<dbReference type="InterPro" id="IPR001789">
    <property type="entry name" value="Sig_transdc_resp-reg_receiver"/>
</dbReference>
<evidence type="ECO:0000313" key="6">
    <source>
        <dbReference type="EMBL" id="ABY36421.1"/>
    </source>
</evidence>
<dbReference type="SMART" id="SM00421">
    <property type="entry name" value="HTH_LUXR"/>
    <property type="match status" value="1"/>
</dbReference>
<dbReference type="PROSITE" id="PS00622">
    <property type="entry name" value="HTH_LUXR_1"/>
    <property type="match status" value="1"/>
</dbReference>
<sequence>MEQITVLLIDDHRVVRQGLRDFLELQPDIEVVGEAGSGAEGVELARELLPDVVLMDLVMPGIDGVETTRRLKAVSPSSQVIVLTSFADDDKVFPAIKAGAISYLLKDISPEDLAHAIRAACRGEAVLHPDVAAKLMQEFNTPRPNEAPVEQLTPREMDVLRLVAKGMSNKEIAETLIVSEKTVKTHISNILSKLHLADRTQVAIYALRKRLVPIDEEE</sequence>
<evidence type="ECO:0000259" key="4">
    <source>
        <dbReference type="PROSITE" id="PS50043"/>
    </source>
</evidence>
<evidence type="ECO:0000259" key="5">
    <source>
        <dbReference type="PROSITE" id="PS50110"/>
    </source>
</evidence>
<dbReference type="Pfam" id="PF00196">
    <property type="entry name" value="GerE"/>
    <property type="match status" value="1"/>
</dbReference>
<dbReference type="GO" id="GO:0000160">
    <property type="term" value="P:phosphorelay signal transduction system"/>
    <property type="evidence" value="ECO:0007669"/>
    <property type="project" value="InterPro"/>
</dbReference>
<dbReference type="SMART" id="SM00448">
    <property type="entry name" value="REC"/>
    <property type="match status" value="1"/>
</dbReference>
<keyword evidence="2" id="KW-0238">DNA-binding</keyword>
<dbReference type="Pfam" id="PF00072">
    <property type="entry name" value="Response_reg"/>
    <property type="match status" value="1"/>
</dbReference>
<dbReference type="EnsemblBacteria" id="ABY36421">
    <property type="protein sequence ID" value="ABY36421"/>
    <property type="gene ID" value="Caur_3230"/>
</dbReference>